<keyword evidence="3" id="KW-1185">Reference proteome</keyword>
<organism evidence="2 3">
    <name type="scientific">Paramuricea clavata</name>
    <name type="common">Red gorgonian</name>
    <name type="synonym">Violescent sea-whip</name>
    <dbReference type="NCBI Taxonomy" id="317549"/>
    <lineage>
        <taxon>Eukaryota</taxon>
        <taxon>Metazoa</taxon>
        <taxon>Cnidaria</taxon>
        <taxon>Anthozoa</taxon>
        <taxon>Octocorallia</taxon>
        <taxon>Malacalcyonacea</taxon>
        <taxon>Plexauridae</taxon>
        <taxon>Paramuricea</taxon>
    </lineage>
</organism>
<reference evidence="2" key="1">
    <citation type="submission" date="2020-04" db="EMBL/GenBank/DDBJ databases">
        <authorList>
            <person name="Alioto T."/>
            <person name="Alioto T."/>
            <person name="Gomez Garrido J."/>
        </authorList>
    </citation>
    <scope>NUCLEOTIDE SEQUENCE</scope>
    <source>
        <strain evidence="2">A484AB</strain>
    </source>
</reference>
<dbReference type="EMBL" id="CACRXK020000076">
    <property type="protein sequence ID" value="CAB3977860.1"/>
    <property type="molecule type" value="Genomic_DNA"/>
</dbReference>
<dbReference type="AlphaFoldDB" id="A0A6S7FTE2"/>
<gene>
    <name evidence="2" type="ORF">PACLA_8A067923</name>
</gene>
<dbReference type="Proteomes" id="UP001152795">
    <property type="component" value="Unassembled WGS sequence"/>
</dbReference>
<evidence type="ECO:0000256" key="1">
    <source>
        <dbReference type="SAM" id="MobiDB-lite"/>
    </source>
</evidence>
<accession>A0A6S7FTE2</accession>
<dbReference type="OrthoDB" id="10060843at2759"/>
<sequence>MKRNADKSANAKEVDIKVGDTVLVRQTKKNKWSTRFDPKPYCVTRVKGTMITATRSGHYITRNISFFKKVLQQEIQHNSEDASDEEDYSKLDNNLPDTNIEENNELAERRYPARDTRPINRYGQNIYNA</sequence>
<name>A0A6S7FTE2_PARCT</name>
<proteinExistence type="predicted"/>
<evidence type="ECO:0000313" key="3">
    <source>
        <dbReference type="Proteomes" id="UP001152795"/>
    </source>
</evidence>
<protein>
    <submittedName>
        <fullName evidence="2">Uncharacterized protein</fullName>
    </submittedName>
</protein>
<evidence type="ECO:0000313" key="2">
    <source>
        <dbReference type="EMBL" id="CAB3977860.1"/>
    </source>
</evidence>
<feature type="region of interest" description="Disordered" evidence="1">
    <location>
        <begin position="77"/>
        <end position="110"/>
    </location>
</feature>
<comment type="caution">
    <text evidence="2">The sequence shown here is derived from an EMBL/GenBank/DDBJ whole genome shotgun (WGS) entry which is preliminary data.</text>
</comment>